<proteinExistence type="inferred from homology"/>
<accession>A0ABY2WGY5</accession>
<evidence type="ECO:0000256" key="2">
    <source>
        <dbReference type="ARBA" id="ARBA00001947"/>
    </source>
</evidence>
<evidence type="ECO:0000256" key="12">
    <source>
        <dbReference type="ARBA" id="ARBA00051301"/>
    </source>
</evidence>
<evidence type="ECO:0000256" key="5">
    <source>
        <dbReference type="ARBA" id="ARBA00011921"/>
    </source>
</evidence>
<comment type="pathway">
    <text evidence="3">Amino-acid biosynthesis; L-lysine biosynthesis via DAP pathway; LL-2,6-diaminopimelate from (S)-tetrahydrodipicolinate (succinylase route): step 3/3.</text>
</comment>
<reference evidence="14 15" key="1">
    <citation type="submission" date="2019-05" db="EMBL/GenBank/DDBJ databases">
        <title>Flagellimonas sp. AsT0115, sp. nov., isolated from a marine red algae, Asparagopsis taxiformis.</title>
        <authorList>
            <person name="Kim J."/>
            <person name="Jeong S.E."/>
            <person name="Jeon C.O."/>
        </authorList>
    </citation>
    <scope>NUCLEOTIDE SEQUENCE [LARGE SCALE GENOMIC DNA]</scope>
    <source>
        <strain evidence="14 15">AsT0115</strain>
    </source>
</reference>
<dbReference type="InterPro" id="IPR001261">
    <property type="entry name" value="ArgE/DapE_CS"/>
</dbReference>
<dbReference type="Pfam" id="PF07687">
    <property type="entry name" value="M20_dimer"/>
    <property type="match status" value="1"/>
</dbReference>
<comment type="cofactor">
    <cofactor evidence="2">
        <name>Zn(2+)</name>
        <dbReference type="ChEBI" id="CHEBI:29105"/>
    </cofactor>
</comment>
<comment type="catalytic activity">
    <reaction evidence="12">
        <text>N-succinyl-(2S,6S)-2,6-diaminopimelate + H2O = (2S,6S)-2,6-diaminopimelate + succinate</text>
        <dbReference type="Rhea" id="RHEA:22608"/>
        <dbReference type="ChEBI" id="CHEBI:15377"/>
        <dbReference type="ChEBI" id="CHEBI:30031"/>
        <dbReference type="ChEBI" id="CHEBI:57609"/>
        <dbReference type="ChEBI" id="CHEBI:58087"/>
        <dbReference type="EC" id="3.5.1.18"/>
    </reaction>
</comment>
<dbReference type="EC" id="3.5.1.18" evidence="5"/>
<evidence type="ECO:0000256" key="3">
    <source>
        <dbReference type="ARBA" id="ARBA00005130"/>
    </source>
</evidence>
<evidence type="ECO:0000256" key="7">
    <source>
        <dbReference type="ARBA" id="ARBA00022605"/>
    </source>
</evidence>
<dbReference type="Proteomes" id="UP000751614">
    <property type="component" value="Unassembled WGS sequence"/>
</dbReference>
<evidence type="ECO:0000256" key="9">
    <source>
        <dbReference type="ARBA" id="ARBA00022801"/>
    </source>
</evidence>
<dbReference type="PROSITE" id="PS00759">
    <property type="entry name" value="ARGE_DAPE_CPG2_2"/>
    <property type="match status" value="1"/>
</dbReference>
<gene>
    <name evidence="14" type="ORF">FGG15_18030</name>
</gene>
<comment type="caution">
    <text evidence="14">The sequence shown here is derived from an EMBL/GenBank/DDBJ whole genome shotgun (WGS) entry which is preliminary data.</text>
</comment>
<evidence type="ECO:0000313" key="15">
    <source>
        <dbReference type="Proteomes" id="UP000751614"/>
    </source>
</evidence>
<evidence type="ECO:0000256" key="1">
    <source>
        <dbReference type="ARBA" id="ARBA00001941"/>
    </source>
</evidence>
<evidence type="ECO:0000259" key="13">
    <source>
        <dbReference type="Pfam" id="PF07687"/>
    </source>
</evidence>
<dbReference type="InterPro" id="IPR010182">
    <property type="entry name" value="ArgE/DapE"/>
</dbReference>
<dbReference type="PANTHER" id="PTHR43808:SF8">
    <property type="entry name" value="PEPTIDASE M20 DIMERISATION DOMAIN-CONTAINING PROTEIN"/>
    <property type="match status" value="1"/>
</dbReference>
<keyword evidence="9" id="KW-0378">Hydrolase</keyword>
<comment type="cofactor">
    <cofactor evidence="1">
        <name>Co(2+)</name>
        <dbReference type="ChEBI" id="CHEBI:48828"/>
    </cofactor>
</comment>
<sequence length="367" mass="40117">MDVISLTKELIRFNTINPPGNEKKIALFIGTLLEKHGFVVEYPVYGHERLHMIASKGLSTKIPPIILTGHLDVVPLGAKKWSYDPFEPSIEHGKLYGRGSSDMKAGIAALTVAAVESTKDRSMEGGVKLVFTADEELGCRGAKSLMEKGYDLGKARAVIVGEPTSNHPYIAHKGGLYLEARTFGVTAHSSMPHLGENAIYKAARAITKIEKLDLEAEMDPSLGLPTINVGKIRGGLNLNSVPDQAEFTIDVRSTTTFGNDTALQKLNTLLGEEVKIEKLVDLRAVSTNENDAFIKSVFEICKLDPTQNDFKKAAPFLTDASVLTPWLNHPPTVILGPGEPQMAHQTDEFCYLNKIHDAVKIYSNILK</sequence>
<dbReference type="RefSeq" id="WP_138838959.1">
    <property type="nucleotide sequence ID" value="NZ_VCNI01000004.1"/>
</dbReference>
<dbReference type="SUPFAM" id="SSF53187">
    <property type="entry name" value="Zn-dependent exopeptidases"/>
    <property type="match status" value="1"/>
</dbReference>
<evidence type="ECO:0000313" key="14">
    <source>
        <dbReference type="EMBL" id="TMU50699.1"/>
    </source>
</evidence>
<evidence type="ECO:0000256" key="8">
    <source>
        <dbReference type="ARBA" id="ARBA00022723"/>
    </source>
</evidence>
<keyword evidence="7" id="KW-0028">Amino-acid biosynthesis</keyword>
<name>A0ABY2WGY5_9FLAO</name>
<dbReference type="InterPro" id="IPR002933">
    <property type="entry name" value="Peptidase_M20"/>
</dbReference>
<keyword evidence="10" id="KW-0862">Zinc</keyword>
<protein>
    <recommendedName>
        <fullName evidence="6">Probable succinyl-diaminopimelate desuccinylase</fullName>
        <ecNumber evidence="5">3.5.1.18</ecNumber>
    </recommendedName>
</protein>
<evidence type="ECO:0000256" key="10">
    <source>
        <dbReference type="ARBA" id="ARBA00022833"/>
    </source>
</evidence>
<organism evidence="14 15">
    <name type="scientific">Flagellimonas algicola</name>
    <dbReference type="NCBI Taxonomy" id="2583815"/>
    <lineage>
        <taxon>Bacteria</taxon>
        <taxon>Pseudomonadati</taxon>
        <taxon>Bacteroidota</taxon>
        <taxon>Flavobacteriia</taxon>
        <taxon>Flavobacteriales</taxon>
        <taxon>Flavobacteriaceae</taxon>
        <taxon>Flagellimonas</taxon>
    </lineage>
</organism>
<evidence type="ECO:0000256" key="6">
    <source>
        <dbReference type="ARBA" id="ARBA00016853"/>
    </source>
</evidence>
<keyword evidence="8" id="KW-0479">Metal-binding</keyword>
<dbReference type="Pfam" id="PF01546">
    <property type="entry name" value="Peptidase_M20"/>
    <property type="match status" value="1"/>
</dbReference>
<dbReference type="Gene3D" id="3.30.70.360">
    <property type="match status" value="1"/>
</dbReference>
<dbReference type="EMBL" id="VCNI01000004">
    <property type="protein sequence ID" value="TMU50699.1"/>
    <property type="molecule type" value="Genomic_DNA"/>
</dbReference>
<dbReference type="InterPro" id="IPR050072">
    <property type="entry name" value="Peptidase_M20A"/>
</dbReference>
<dbReference type="Gene3D" id="3.40.630.10">
    <property type="entry name" value="Zn peptidases"/>
    <property type="match status" value="1"/>
</dbReference>
<feature type="domain" description="Peptidase M20 dimerisation" evidence="13">
    <location>
        <begin position="170"/>
        <end position="274"/>
    </location>
</feature>
<dbReference type="PANTHER" id="PTHR43808">
    <property type="entry name" value="ACETYLORNITHINE DEACETYLASE"/>
    <property type="match status" value="1"/>
</dbReference>
<comment type="similarity">
    <text evidence="4">Belongs to the peptidase M20A family.</text>
</comment>
<evidence type="ECO:0000256" key="11">
    <source>
        <dbReference type="ARBA" id="ARBA00023285"/>
    </source>
</evidence>
<keyword evidence="15" id="KW-1185">Reference proteome</keyword>
<dbReference type="InterPro" id="IPR011650">
    <property type="entry name" value="Peptidase_M20_dimer"/>
</dbReference>
<dbReference type="CDD" id="cd08659">
    <property type="entry name" value="M20_ArgE_DapE-like"/>
    <property type="match status" value="1"/>
</dbReference>
<dbReference type="InterPro" id="IPR036264">
    <property type="entry name" value="Bact_exopeptidase_dim_dom"/>
</dbReference>
<dbReference type="SUPFAM" id="SSF55031">
    <property type="entry name" value="Bacterial exopeptidase dimerisation domain"/>
    <property type="match status" value="1"/>
</dbReference>
<keyword evidence="11" id="KW-0170">Cobalt</keyword>
<evidence type="ECO:0000256" key="4">
    <source>
        <dbReference type="ARBA" id="ARBA00006247"/>
    </source>
</evidence>
<dbReference type="NCBIfam" id="TIGR01910">
    <property type="entry name" value="DapE-ArgE"/>
    <property type="match status" value="1"/>
</dbReference>